<comment type="caution">
    <text evidence="9">The sequence shown here is derived from an EMBL/GenBank/DDBJ whole genome shotgun (WGS) entry which is preliminary data.</text>
</comment>
<protein>
    <recommendedName>
        <fullName evidence="6">Glycerol-3-phosphate dehydrogenase</fullName>
        <ecNumber evidence="6">1.1.5.3</ecNumber>
    </recommendedName>
</protein>
<dbReference type="SUPFAM" id="SSF54373">
    <property type="entry name" value="FAD-linked reductases, C-terminal domain"/>
    <property type="match status" value="1"/>
</dbReference>
<dbReference type="GO" id="GO:0004368">
    <property type="term" value="F:glycerol-3-phosphate dehydrogenase (quinone) activity"/>
    <property type="evidence" value="ECO:0007669"/>
    <property type="project" value="UniProtKB-EC"/>
</dbReference>
<dbReference type="InterPro" id="IPR031656">
    <property type="entry name" value="DAO_C"/>
</dbReference>
<dbReference type="PRINTS" id="PR01001">
    <property type="entry name" value="FADG3PDH"/>
</dbReference>
<keyword evidence="10" id="KW-1185">Reference proteome</keyword>
<name>A0AA41X427_9ALTE</name>
<dbReference type="Pfam" id="PF16901">
    <property type="entry name" value="DAO_C"/>
    <property type="match status" value="1"/>
</dbReference>
<dbReference type="Pfam" id="PF01266">
    <property type="entry name" value="DAO"/>
    <property type="match status" value="1"/>
</dbReference>
<dbReference type="RefSeq" id="WP_254102218.1">
    <property type="nucleotide sequence ID" value="NZ_JANATA010000026.1"/>
</dbReference>
<evidence type="ECO:0000256" key="2">
    <source>
        <dbReference type="ARBA" id="ARBA00007330"/>
    </source>
</evidence>
<dbReference type="NCBIfam" id="NF008899">
    <property type="entry name" value="PRK12266.1"/>
    <property type="match status" value="1"/>
</dbReference>
<keyword evidence="4" id="KW-0274">FAD</keyword>
<dbReference type="Gene3D" id="3.50.50.60">
    <property type="entry name" value="FAD/NAD(P)-binding domain"/>
    <property type="match status" value="1"/>
</dbReference>
<dbReference type="PANTHER" id="PTHR11985">
    <property type="entry name" value="GLYCEROL-3-PHOSPHATE DEHYDROGENASE"/>
    <property type="match status" value="1"/>
</dbReference>
<dbReference type="InterPro" id="IPR006076">
    <property type="entry name" value="FAD-dep_OxRdtase"/>
</dbReference>
<evidence type="ECO:0000256" key="6">
    <source>
        <dbReference type="RuleBase" id="RU361217"/>
    </source>
</evidence>
<keyword evidence="5 6" id="KW-0560">Oxidoreductase</keyword>
<dbReference type="PROSITE" id="PS00977">
    <property type="entry name" value="FAD_G3PDH_1"/>
    <property type="match status" value="1"/>
</dbReference>
<keyword evidence="3 6" id="KW-0285">Flavoprotein</keyword>
<gene>
    <name evidence="9" type="primary">glpD</name>
    <name evidence="9" type="ORF">NLF92_11830</name>
</gene>
<dbReference type="Proteomes" id="UP001165413">
    <property type="component" value="Unassembled WGS sequence"/>
</dbReference>
<evidence type="ECO:0000259" key="7">
    <source>
        <dbReference type="Pfam" id="PF01266"/>
    </source>
</evidence>
<dbReference type="SUPFAM" id="SSF51905">
    <property type="entry name" value="FAD/NAD(P)-binding domain"/>
    <property type="match status" value="1"/>
</dbReference>
<feature type="domain" description="FAD dependent oxidoreductase" evidence="7">
    <location>
        <begin position="6"/>
        <end position="359"/>
    </location>
</feature>
<evidence type="ECO:0000256" key="1">
    <source>
        <dbReference type="ARBA" id="ARBA00001974"/>
    </source>
</evidence>
<comment type="cofactor">
    <cofactor evidence="1 6">
        <name>FAD</name>
        <dbReference type="ChEBI" id="CHEBI:57692"/>
    </cofactor>
</comment>
<comment type="similarity">
    <text evidence="2 6">Belongs to the FAD-dependent glycerol-3-phosphate dehydrogenase family.</text>
</comment>
<dbReference type="Gene3D" id="1.10.8.870">
    <property type="entry name" value="Alpha-glycerophosphate oxidase, cap domain"/>
    <property type="match status" value="1"/>
</dbReference>
<dbReference type="Gene3D" id="6.10.250.1890">
    <property type="match status" value="1"/>
</dbReference>
<dbReference type="PROSITE" id="PS00978">
    <property type="entry name" value="FAD_G3PDH_2"/>
    <property type="match status" value="1"/>
</dbReference>
<comment type="catalytic activity">
    <reaction evidence="6">
        <text>a quinone + sn-glycerol 3-phosphate = dihydroxyacetone phosphate + a quinol</text>
        <dbReference type="Rhea" id="RHEA:18977"/>
        <dbReference type="ChEBI" id="CHEBI:24646"/>
        <dbReference type="ChEBI" id="CHEBI:57597"/>
        <dbReference type="ChEBI" id="CHEBI:57642"/>
        <dbReference type="ChEBI" id="CHEBI:132124"/>
        <dbReference type="EC" id="1.1.5.3"/>
    </reaction>
</comment>
<dbReference type="Gene3D" id="3.30.9.10">
    <property type="entry name" value="D-Amino Acid Oxidase, subunit A, domain 2"/>
    <property type="match status" value="1"/>
</dbReference>
<dbReference type="EMBL" id="JANATA010000026">
    <property type="protein sequence ID" value="MCP3429633.1"/>
    <property type="molecule type" value="Genomic_DNA"/>
</dbReference>
<evidence type="ECO:0000313" key="9">
    <source>
        <dbReference type="EMBL" id="MCP3429633.1"/>
    </source>
</evidence>
<evidence type="ECO:0000313" key="10">
    <source>
        <dbReference type="Proteomes" id="UP001165413"/>
    </source>
</evidence>
<dbReference type="NCBIfam" id="NF009906">
    <property type="entry name" value="PRK13369.1"/>
    <property type="match status" value="1"/>
</dbReference>
<evidence type="ECO:0000256" key="5">
    <source>
        <dbReference type="ARBA" id="ARBA00023002"/>
    </source>
</evidence>
<evidence type="ECO:0000259" key="8">
    <source>
        <dbReference type="Pfam" id="PF16901"/>
    </source>
</evidence>
<dbReference type="InterPro" id="IPR038299">
    <property type="entry name" value="DAO_C_sf"/>
</dbReference>
<sequence length="507" mass="56711">MKLDYDVFVIGGGINGVGVAADAATRGLHVALCEQNDLASATSSNSSKLIHGGLRYLEHYEFRLVREALAEREVLLANAPHIMWPLRFALPHQKHLRPQWMIRIGMFLYDNLAKRVSLPASKKVHTTDTSPLIESIKTCFEYSDGWVDDARLVTLNAMQAHAHNATIMTQTECVKAENKGNYWAVTVLDKLHNVERTLTTKSLVNASGPWVESLFTKAFSTPSPKKIRLVKGSHIVVPKIHSENKAYILQNADNRIVFVLPYEDDFSLVGTTDVDYQGNPKDVVIDAEETQYIIDIANAYFKQQICAEDIVHTFSGVRPLIDDGADAAAEATRDYTFDMSHSPTQAPLLSIFGGKITTYRKLAEAAVDALKPVFPQMGSCQTKTLRLPGGDFSSQVSLIDTWQKKYAFLTFQQVQRFARQYGVLANQFLDQCHTSEDLGQDFGAGLTQAEVDYLVQYEFVTDVEDILWRRTKLGLHQNEIDMKRLIAYLASKISRNTARQSDLSSVA</sequence>
<dbReference type="GO" id="GO:0046168">
    <property type="term" value="P:glycerol-3-phosphate catabolic process"/>
    <property type="evidence" value="ECO:0007669"/>
    <property type="project" value="TreeGrafter"/>
</dbReference>
<dbReference type="InterPro" id="IPR036188">
    <property type="entry name" value="FAD/NAD-bd_sf"/>
</dbReference>
<reference evidence="9" key="1">
    <citation type="submission" date="2022-07" db="EMBL/GenBank/DDBJ databases">
        <title>Characterization of the Novel Bacterium Alteromonas immobilis LMIT006 and Alteromonas gregis LMIT007.</title>
        <authorList>
            <person name="Lin X."/>
        </authorList>
    </citation>
    <scope>NUCLEOTIDE SEQUENCE</scope>
    <source>
        <strain evidence="9">LMIT007</strain>
    </source>
</reference>
<dbReference type="InterPro" id="IPR000447">
    <property type="entry name" value="G3P_DH_FAD-dep"/>
</dbReference>
<proteinExistence type="inferred from homology"/>
<evidence type="ECO:0000256" key="4">
    <source>
        <dbReference type="ARBA" id="ARBA00022827"/>
    </source>
</evidence>
<feature type="domain" description="Alpha-glycerophosphate oxidase C-terminal" evidence="8">
    <location>
        <begin position="380"/>
        <end position="477"/>
    </location>
</feature>
<organism evidence="9 10">
    <name type="scientific">Opacimonas viscosa</name>
    <dbReference type="NCBI Taxonomy" id="2961944"/>
    <lineage>
        <taxon>Bacteria</taxon>
        <taxon>Pseudomonadati</taxon>
        <taxon>Pseudomonadota</taxon>
        <taxon>Gammaproteobacteria</taxon>
        <taxon>Alteromonadales</taxon>
        <taxon>Alteromonadaceae</taxon>
        <taxon>Opacimonas</taxon>
    </lineage>
</organism>
<evidence type="ECO:0000256" key="3">
    <source>
        <dbReference type="ARBA" id="ARBA00022630"/>
    </source>
</evidence>
<dbReference type="PANTHER" id="PTHR11985:SF15">
    <property type="entry name" value="GLYCEROL-3-PHOSPHATE DEHYDROGENASE, MITOCHONDRIAL"/>
    <property type="match status" value="1"/>
</dbReference>
<accession>A0AA41X427</accession>
<dbReference type="EC" id="1.1.5.3" evidence="6"/>
<dbReference type="GO" id="GO:0009331">
    <property type="term" value="C:glycerol-3-phosphate dehydrogenase (FAD) complex"/>
    <property type="evidence" value="ECO:0007669"/>
    <property type="project" value="UniProtKB-UniRule"/>
</dbReference>
<dbReference type="AlphaFoldDB" id="A0AA41X427"/>